<sequence>MRGLAGKDKGLFTGMPQISRLLKLTCAGFGTMSCNVTRLRYRSITAEPISNVILCSHRPVIAITGSGQSYCLRLSHHYVNNNE</sequence>
<reference evidence="1" key="1">
    <citation type="submission" date="2023-07" db="EMBL/GenBank/DDBJ databases">
        <title>draft genome sequence of fig (Ficus carica).</title>
        <authorList>
            <person name="Takahashi T."/>
            <person name="Nishimura K."/>
        </authorList>
    </citation>
    <scope>NUCLEOTIDE SEQUENCE</scope>
</reference>
<dbReference type="EMBL" id="BTGU01000015">
    <property type="protein sequence ID" value="GMN42994.1"/>
    <property type="molecule type" value="Genomic_DNA"/>
</dbReference>
<proteinExistence type="predicted"/>
<gene>
    <name evidence="1" type="ORF">TIFTF001_012192</name>
</gene>
<evidence type="ECO:0000313" key="2">
    <source>
        <dbReference type="Proteomes" id="UP001187192"/>
    </source>
</evidence>
<accession>A0AA87ZZM2</accession>
<dbReference type="Proteomes" id="UP001187192">
    <property type="component" value="Unassembled WGS sequence"/>
</dbReference>
<dbReference type="PROSITE" id="PS51257">
    <property type="entry name" value="PROKAR_LIPOPROTEIN"/>
    <property type="match status" value="1"/>
</dbReference>
<organism evidence="1 2">
    <name type="scientific">Ficus carica</name>
    <name type="common">Common fig</name>
    <dbReference type="NCBI Taxonomy" id="3494"/>
    <lineage>
        <taxon>Eukaryota</taxon>
        <taxon>Viridiplantae</taxon>
        <taxon>Streptophyta</taxon>
        <taxon>Embryophyta</taxon>
        <taxon>Tracheophyta</taxon>
        <taxon>Spermatophyta</taxon>
        <taxon>Magnoliopsida</taxon>
        <taxon>eudicotyledons</taxon>
        <taxon>Gunneridae</taxon>
        <taxon>Pentapetalae</taxon>
        <taxon>rosids</taxon>
        <taxon>fabids</taxon>
        <taxon>Rosales</taxon>
        <taxon>Moraceae</taxon>
        <taxon>Ficeae</taxon>
        <taxon>Ficus</taxon>
    </lineage>
</organism>
<protein>
    <submittedName>
        <fullName evidence="1">Uncharacterized protein</fullName>
    </submittedName>
</protein>
<dbReference type="AlphaFoldDB" id="A0AA87ZZM2"/>
<keyword evidence="2" id="KW-1185">Reference proteome</keyword>
<evidence type="ECO:0000313" key="1">
    <source>
        <dbReference type="EMBL" id="GMN42994.1"/>
    </source>
</evidence>
<comment type="caution">
    <text evidence="1">The sequence shown here is derived from an EMBL/GenBank/DDBJ whole genome shotgun (WGS) entry which is preliminary data.</text>
</comment>
<name>A0AA87ZZM2_FICCA</name>